<dbReference type="PANTHER" id="PTHR33590:SF3">
    <property type="entry name" value="PROTEIN FAM186B"/>
    <property type="match status" value="1"/>
</dbReference>
<dbReference type="Pfam" id="PF20870">
    <property type="entry name" value="FAM186A-B_N"/>
    <property type="match status" value="1"/>
</dbReference>
<feature type="compositionally biased region" description="Basic and acidic residues" evidence="2">
    <location>
        <begin position="544"/>
        <end position="556"/>
    </location>
</feature>
<dbReference type="InterPro" id="IPR049146">
    <property type="entry name" value="FAM186A_B_C"/>
</dbReference>
<name>A0A6P6F1Q0_OCTDE</name>
<dbReference type="RefSeq" id="XP_023578397.1">
    <property type="nucleotide sequence ID" value="XM_023722629.1"/>
</dbReference>
<dbReference type="InParanoid" id="A0A6P6F1Q0"/>
<feature type="region of interest" description="Disordered" evidence="2">
    <location>
        <begin position="802"/>
        <end position="825"/>
    </location>
</feature>
<feature type="domain" description="FAM186A/B N-terminal" evidence="4">
    <location>
        <begin position="7"/>
        <end position="256"/>
    </location>
</feature>
<evidence type="ECO:0000259" key="3">
    <source>
        <dbReference type="Pfam" id="PF20865"/>
    </source>
</evidence>
<evidence type="ECO:0000313" key="5">
    <source>
        <dbReference type="Proteomes" id="UP000515203"/>
    </source>
</evidence>
<feature type="compositionally biased region" description="Low complexity" evidence="2">
    <location>
        <begin position="184"/>
        <end position="198"/>
    </location>
</feature>
<dbReference type="PANTHER" id="PTHR33590">
    <property type="entry name" value="GLUTENIN, HIGH MOLECULAR WEIGHT SUBUNIT PW212-RELATED PROTEIN"/>
    <property type="match status" value="1"/>
</dbReference>
<dbReference type="Proteomes" id="UP000515203">
    <property type="component" value="Unplaced"/>
</dbReference>
<sequence>MERDKAPQLLTPASVKTIISRVETAQLARAQEDISTQLSGILDNVNGVINRFQEDLGYDLKEKTKSYHTEQKGKKRFILLEKIASFSKDAKTKEKHLYEILHWLGDWGDSLSYEIRNRKSEEEEEALNEWVEVIEKVLPLSLVTTKGGIESLVSLCSALIEEQKKRSQIPKHIFWQGWREKSPQKSSPSPQPLSPEQMLQDKHATCTKVSEVTSMLQELLDSTMFNKGEVKAIRYMSTVVENLNKALILQQKENRNLEARYKCLQTEMAMELSTQRLHFQKSIQDLESERDALLRQIAILGGKCHDLVLTKHALEFQLKKIQIARGPAGDPAEVSLDFSAAPEEKTLPQTGAVMEEAPQEPREEEQLSSPLSSSPIATAWDSGVTPPTCQPLSTTSMHSGITDVFKDTEILESVLSPSENHQFPTRWERLEAESSAHKDKKQGDCFSEKERAQMKLHFRKHLSPESSGEVPLESPAGHWEEELVWQRRRQQRLQEEELWLQQQRKWALLEQEHQEKLRRWEMEAATSLQQQTLAWPEEGRWSLRREPVGPREDTKRPIFTTTGRWRNLEQAEPPPSRARSACQGRRPYLPRSSPPQQPGPGSQRIMSSTKCTQMPQASRIPTKPKKSASFPITGTSIRRVTRSSPQRPLVTPKDKVYHMDMEAQRKNLQLLSGGPKPGLPHYLHSKALELTTTTMELNARRLRYLCQKYVLYRHFQSLRQAVISHMQVMGKTRAISTAQRLQVLGNVDRQQRLRLQAWEDKQKDLEEKHRECLSSMVTIFPKLRLKWDIHLNIPVVVSSKPRKCKSPPTLSRRIHSSTPTCKRSFPPRHQECVPLWAVSQQGNQTEAIWKTDVASSSHPIEKKTPANLSWLGGYPDMPRLVALDEHSSHHGNLTSLTVCASETQRKECQEHREEPAELVCKTLSQSLPGTLQDQKE</sequence>
<dbReference type="InterPro" id="IPR049144">
    <property type="entry name" value="FAM186A_B_N"/>
</dbReference>
<proteinExistence type="predicted"/>
<gene>
    <name evidence="6" type="primary">Fam186b</name>
</gene>
<dbReference type="FunCoup" id="A0A6P6F1Q0">
    <property type="interactions" value="2"/>
</dbReference>
<feature type="compositionally biased region" description="Polar residues" evidence="2">
    <location>
        <begin position="605"/>
        <end position="616"/>
    </location>
</feature>
<feature type="region of interest" description="Disordered" evidence="2">
    <location>
        <begin position="179"/>
        <end position="200"/>
    </location>
</feature>
<feature type="region of interest" description="Disordered" evidence="2">
    <location>
        <begin position="354"/>
        <end position="396"/>
    </location>
</feature>
<reference evidence="6" key="1">
    <citation type="submission" date="2025-08" db="UniProtKB">
        <authorList>
            <consortium name="RefSeq"/>
        </authorList>
    </citation>
    <scope>IDENTIFICATION</scope>
</reference>
<feature type="region of interest" description="Disordered" evidence="2">
    <location>
        <begin position="544"/>
        <end position="635"/>
    </location>
</feature>
<evidence type="ECO:0000256" key="2">
    <source>
        <dbReference type="SAM" id="MobiDB-lite"/>
    </source>
</evidence>
<feature type="compositionally biased region" description="Polar residues" evidence="2">
    <location>
        <begin position="385"/>
        <end position="396"/>
    </location>
</feature>
<evidence type="ECO:0000313" key="6">
    <source>
        <dbReference type="RefSeq" id="XP_023578397.1"/>
    </source>
</evidence>
<evidence type="ECO:0000259" key="4">
    <source>
        <dbReference type="Pfam" id="PF20870"/>
    </source>
</evidence>
<keyword evidence="5" id="KW-1185">Reference proteome</keyword>
<dbReference type="OrthoDB" id="9450680at2759"/>
<dbReference type="CTD" id="84070"/>
<accession>A0A6P6F1Q0</accession>
<keyword evidence="1" id="KW-0175">Coiled coil</keyword>
<protein>
    <submittedName>
        <fullName evidence="6">Protein FAM186B isoform X1</fullName>
    </submittedName>
</protein>
<feature type="domain" description="FAM186A/B C-terminal" evidence="3">
    <location>
        <begin position="654"/>
        <end position="884"/>
    </location>
</feature>
<feature type="coiled-coil region" evidence="1">
    <location>
        <begin position="240"/>
        <end position="303"/>
    </location>
</feature>
<dbReference type="GeneID" id="101587721"/>
<organism evidence="5 6">
    <name type="scientific">Octodon degus</name>
    <name type="common">Degu</name>
    <name type="synonym">Sciurus degus</name>
    <dbReference type="NCBI Taxonomy" id="10160"/>
    <lineage>
        <taxon>Eukaryota</taxon>
        <taxon>Metazoa</taxon>
        <taxon>Chordata</taxon>
        <taxon>Craniata</taxon>
        <taxon>Vertebrata</taxon>
        <taxon>Euteleostomi</taxon>
        <taxon>Mammalia</taxon>
        <taxon>Eutheria</taxon>
        <taxon>Euarchontoglires</taxon>
        <taxon>Glires</taxon>
        <taxon>Rodentia</taxon>
        <taxon>Hystricomorpha</taxon>
        <taxon>Octodontidae</taxon>
        <taxon>Octodon</taxon>
    </lineage>
</organism>
<dbReference type="Pfam" id="PF20865">
    <property type="entry name" value="FAM186A-B_C"/>
    <property type="match status" value="1"/>
</dbReference>
<evidence type="ECO:0000256" key="1">
    <source>
        <dbReference type="SAM" id="Coils"/>
    </source>
</evidence>
<dbReference type="AlphaFoldDB" id="A0A6P6F1Q0"/>